<feature type="domain" description="Heterokaryon incompatibility" evidence="1">
    <location>
        <begin position="55"/>
        <end position="209"/>
    </location>
</feature>
<evidence type="ECO:0000313" key="3">
    <source>
        <dbReference type="Proteomes" id="UP000028045"/>
    </source>
</evidence>
<dbReference type="OrthoDB" id="5347061at2759"/>
<proteinExistence type="predicted"/>
<protein>
    <recommendedName>
        <fullName evidence="1">Heterokaryon incompatibility domain-containing protein</fullName>
    </recommendedName>
</protein>
<evidence type="ECO:0000313" key="2">
    <source>
        <dbReference type="EMBL" id="KEY71004.1"/>
    </source>
</evidence>
<dbReference type="PANTHER" id="PTHR33112:SF16">
    <property type="entry name" value="HETEROKARYON INCOMPATIBILITY DOMAIN-CONTAINING PROTEIN"/>
    <property type="match status" value="1"/>
</dbReference>
<gene>
    <name evidence="2" type="ORF">S7711_10202</name>
</gene>
<dbReference type="InterPro" id="IPR010730">
    <property type="entry name" value="HET"/>
</dbReference>
<dbReference type="Pfam" id="PF06985">
    <property type="entry name" value="HET"/>
    <property type="match status" value="1"/>
</dbReference>
<dbReference type="HOGENOM" id="CLU_002639_5_3_1"/>
<reference evidence="2 3" key="1">
    <citation type="journal article" date="2014" name="BMC Genomics">
        <title>Comparative genome sequencing reveals chemotype-specific gene clusters in the toxigenic black mold Stachybotrys.</title>
        <authorList>
            <person name="Semeiks J."/>
            <person name="Borek D."/>
            <person name="Otwinowski Z."/>
            <person name="Grishin N.V."/>
        </authorList>
    </citation>
    <scope>NUCLEOTIDE SEQUENCE [LARGE SCALE GENOMIC DNA]</scope>
    <source>
        <strain evidence="3">CBS 109288 / IBT 7711</strain>
    </source>
</reference>
<dbReference type="EMBL" id="KL648399">
    <property type="protein sequence ID" value="KEY71004.1"/>
    <property type="molecule type" value="Genomic_DNA"/>
</dbReference>
<organism evidence="2 3">
    <name type="scientific">Stachybotrys chartarum (strain CBS 109288 / IBT 7711)</name>
    <name type="common">Toxic black mold</name>
    <name type="synonym">Stilbospora chartarum</name>
    <dbReference type="NCBI Taxonomy" id="1280523"/>
    <lineage>
        <taxon>Eukaryota</taxon>
        <taxon>Fungi</taxon>
        <taxon>Dikarya</taxon>
        <taxon>Ascomycota</taxon>
        <taxon>Pezizomycotina</taxon>
        <taxon>Sordariomycetes</taxon>
        <taxon>Hypocreomycetidae</taxon>
        <taxon>Hypocreales</taxon>
        <taxon>Stachybotryaceae</taxon>
        <taxon>Stachybotrys</taxon>
    </lineage>
</organism>
<dbReference type="AlphaFoldDB" id="A0A084B0C5"/>
<sequence length="523" mass="60073">MLNWVRECIETHEICGGSVPARQFMPTRVLELDFTQPRPTFCLMSGVDCPQDSKYCTMSHCWGTKPVNKMIRLSNTSMETLSKGQPIDVLPITFREAMVIANRLGVRYLWIDRLCIFQDSDQDWNQELVTIRDIYKNTFVNIAALGAKDDEGGCFFNRNISKVAPGVVNVRFDREEKTKPFVCERELQASYSTKFHKEPLMNRGWVVQERLLAPRVLYFGSTQIYWECCQALKTETYRNMWNNHEQTGSLSSCRKLLLFNSVQLRNSTVSEQLVTDWNNIIQLYSKCTLTMPKDKLAAIAGLATDMKKRLQETQPGNHQYLAGLWRTHMPNCLLWTPQGNPPLRVKEYRAPSWSWACFDSPFDMTLCYHDPNTPMYASLVSAETVNIPEGIETGRVISGKITVSAPVIQVRCDESRQNTGMHIVQSLQLDKDTDLRFFPERDDLTEWGILSSPCLRFDALEDVQGDITQVIIHPVFSYCWGLALIPAGDGAFRRVGICRYQFSNFDFMDKFMQRFGLKEVTII</sequence>
<keyword evidence="3" id="KW-1185">Reference proteome</keyword>
<evidence type="ECO:0000259" key="1">
    <source>
        <dbReference type="Pfam" id="PF06985"/>
    </source>
</evidence>
<dbReference type="PANTHER" id="PTHR33112">
    <property type="entry name" value="DOMAIN PROTEIN, PUTATIVE-RELATED"/>
    <property type="match status" value="1"/>
</dbReference>
<name>A0A084B0C5_STACB</name>
<accession>A0A084B0C5</accession>
<dbReference type="Proteomes" id="UP000028045">
    <property type="component" value="Unassembled WGS sequence"/>
</dbReference>